<dbReference type="AlphaFoldDB" id="A0A131Z8I4"/>
<accession>A0A131Z8I4</accession>
<evidence type="ECO:0008006" key="3">
    <source>
        <dbReference type="Google" id="ProtNLM"/>
    </source>
</evidence>
<dbReference type="EMBL" id="GEDV01001457">
    <property type="protein sequence ID" value="JAP87100.1"/>
    <property type="molecule type" value="Transcribed_RNA"/>
</dbReference>
<evidence type="ECO:0000256" key="1">
    <source>
        <dbReference type="SAM" id="SignalP"/>
    </source>
</evidence>
<evidence type="ECO:0000313" key="2">
    <source>
        <dbReference type="EMBL" id="JAP87100.1"/>
    </source>
</evidence>
<sequence>FFFFFCLIDISTVCSAVLASRACHVLVTSCEKAFVKLLLCGSLIPFKKCSINFLRLQAVIYPQAACSDISRHCCHLHFISASLLACQARKDVCSNTDPVISSVNRPSL</sequence>
<feature type="signal peptide" evidence="1">
    <location>
        <begin position="1"/>
        <end position="16"/>
    </location>
</feature>
<name>A0A131Z8I4_RHIAP</name>
<organism evidence="2">
    <name type="scientific">Rhipicephalus appendiculatus</name>
    <name type="common">Brown ear tick</name>
    <dbReference type="NCBI Taxonomy" id="34631"/>
    <lineage>
        <taxon>Eukaryota</taxon>
        <taxon>Metazoa</taxon>
        <taxon>Ecdysozoa</taxon>
        <taxon>Arthropoda</taxon>
        <taxon>Chelicerata</taxon>
        <taxon>Arachnida</taxon>
        <taxon>Acari</taxon>
        <taxon>Parasitiformes</taxon>
        <taxon>Ixodida</taxon>
        <taxon>Ixodoidea</taxon>
        <taxon>Ixodidae</taxon>
        <taxon>Rhipicephalinae</taxon>
        <taxon>Rhipicephalus</taxon>
        <taxon>Rhipicephalus</taxon>
    </lineage>
</organism>
<proteinExistence type="predicted"/>
<feature type="chain" id="PRO_5007287093" description="Secreted protein" evidence="1">
    <location>
        <begin position="17"/>
        <end position="108"/>
    </location>
</feature>
<reference evidence="2" key="1">
    <citation type="journal article" date="2016" name="Ticks Tick Borne Dis.">
        <title>De novo assembly and annotation of the salivary gland transcriptome of Rhipicephalus appendiculatus male and female ticks during blood feeding.</title>
        <authorList>
            <person name="de Castro M.H."/>
            <person name="de Klerk D."/>
            <person name="Pienaar R."/>
            <person name="Latif A.A."/>
            <person name="Rees D.J."/>
            <person name="Mans B.J."/>
        </authorList>
    </citation>
    <scope>NUCLEOTIDE SEQUENCE</scope>
    <source>
        <tissue evidence="2">Salivary glands</tissue>
    </source>
</reference>
<protein>
    <recommendedName>
        <fullName evidence="3">Secreted protein</fullName>
    </recommendedName>
</protein>
<keyword evidence="1" id="KW-0732">Signal</keyword>
<feature type="non-terminal residue" evidence="2">
    <location>
        <position position="1"/>
    </location>
</feature>